<reference evidence="1 2" key="1">
    <citation type="journal article" date="2019" name="Sci. Rep.">
        <title>Orb-weaving spider Araneus ventricosus genome elucidates the spidroin gene catalogue.</title>
        <authorList>
            <person name="Kono N."/>
            <person name="Nakamura H."/>
            <person name="Ohtoshi R."/>
            <person name="Moran D.A.P."/>
            <person name="Shinohara A."/>
            <person name="Yoshida Y."/>
            <person name="Fujiwara M."/>
            <person name="Mori M."/>
            <person name="Tomita M."/>
            <person name="Arakawa K."/>
        </authorList>
    </citation>
    <scope>NUCLEOTIDE SEQUENCE [LARGE SCALE GENOMIC DNA]</scope>
</reference>
<proteinExistence type="predicted"/>
<dbReference type="Proteomes" id="UP000499080">
    <property type="component" value="Unassembled WGS sequence"/>
</dbReference>
<evidence type="ECO:0000313" key="1">
    <source>
        <dbReference type="EMBL" id="GBN67583.1"/>
    </source>
</evidence>
<name>A0A4Y2QW45_ARAVE</name>
<accession>A0A4Y2QW45</accession>
<keyword evidence="2" id="KW-1185">Reference proteome</keyword>
<organism evidence="1 2">
    <name type="scientific">Araneus ventricosus</name>
    <name type="common">Orbweaver spider</name>
    <name type="synonym">Epeira ventricosa</name>
    <dbReference type="NCBI Taxonomy" id="182803"/>
    <lineage>
        <taxon>Eukaryota</taxon>
        <taxon>Metazoa</taxon>
        <taxon>Ecdysozoa</taxon>
        <taxon>Arthropoda</taxon>
        <taxon>Chelicerata</taxon>
        <taxon>Arachnida</taxon>
        <taxon>Araneae</taxon>
        <taxon>Araneomorphae</taxon>
        <taxon>Entelegynae</taxon>
        <taxon>Araneoidea</taxon>
        <taxon>Araneidae</taxon>
        <taxon>Araneus</taxon>
    </lineage>
</organism>
<comment type="caution">
    <text evidence="1">The sequence shown here is derived from an EMBL/GenBank/DDBJ whole genome shotgun (WGS) entry which is preliminary data.</text>
</comment>
<sequence length="94" mass="10309">MKAGLRRLGAFEGRGGSKITSEISAGGGPIILANLRPFPSPLREGYSRCGVNDHPCWESPIHVASSQNDLVLKRQEEKRRLGIKELKQSEIRVG</sequence>
<protein>
    <submittedName>
        <fullName evidence="1">Uncharacterized protein</fullName>
    </submittedName>
</protein>
<evidence type="ECO:0000313" key="2">
    <source>
        <dbReference type="Proteomes" id="UP000499080"/>
    </source>
</evidence>
<dbReference type="AlphaFoldDB" id="A0A4Y2QW45"/>
<gene>
    <name evidence="1" type="ORF">AVEN_187225_1</name>
</gene>
<dbReference type="EMBL" id="BGPR01014991">
    <property type="protein sequence ID" value="GBN67583.1"/>
    <property type="molecule type" value="Genomic_DNA"/>
</dbReference>